<dbReference type="RefSeq" id="WP_067418410.1">
    <property type="nucleotide sequence ID" value="NZ_LNTY01000043.1"/>
</dbReference>
<evidence type="ECO:0000313" key="7">
    <source>
        <dbReference type="Proteomes" id="UP000070529"/>
    </source>
</evidence>
<name>A0A135I670_9GAMM</name>
<evidence type="ECO:0000256" key="2">
    <source>
        <dbReference type="ARBA" id="ARBA00022963"/>
    </source>
</evidence>
<dbReference type="OrthoDB" id="9802424at2"/>
<dbReference type="InterPro" id="IPR037483">
    <property type="entry name" value="YjjU-like"/>
</dbReference>
<dbReference type="PANTHER" id="PTHR14226:SF25">
    <property type="entry name" value="PHOSPHOESTERASE"/>
    <property type="match status" value="1"/>
</dbReference>
<dbReference type="InterPro" id="IPR002641">
    <property type="entry name" value="PNPLA_dom"/>
</dbReference>
<accession>A0A135I670</accession>
<gene>
    <name evidence="6" type="ORF">ATN88_17975</name>
</gene>
<dbReference type="InterPro" id="IPR045943">
    <property type="entry name" value="DUF6363"/>
</dbReference>
<evidence type="ECO:0000313" key="6">
    <source>
        <dbReference type="EMBL" id="KXF80945.1"/>
    </source>
</evidence>
<feature type="domain" description="PNPLA" evidence="5">
    <location>
        <begin position="36"/>
        <end position="206"/>
    </location>
</feature>
<evidence type="ECO:0000256" key="4">
    <source>
        <dbReference type="PROSITE-ProRule" id="PRU01161"/>
    </source>
</evidence>
<dbReference type="InterPro" id="IPR016035">
    <property type="entry name" value="Acyl_Trfase/lysoPLipase"/>
</dbReference>
<dbReference type="EMBL" id="LNTY01000043">
    <property type="protein sequence ID" value="KXF80945.1"/>
    <property type="molecule type" value="Genomic_DNA"/>
</dbReference>
<dbReference type="Proteomes" id="UP000070529">
    <property type="component" value="Unassembled WGS sequence"/>
</dbReference>
<dbReference type="CDD" id="cd07208">
    <property type="entry name" value="Pat_hypo_Ecoli_yjju_like"/>
    <property type="match status" value="1"/>
</dbReference>
<evidence type="ECO:0000256" key="1">
    <source>
        <dbReference type="ARBA" id="ARBA00022801"/>
    </source>
</evidence>
<dbReference type="InterPro" id="IPR050301">
    <property type="entry name" value="NTE"/>
</dbReference>
<dbReference type="GO" id="GO:0016042">
    <property type="term" value="P:lipid catabolic process"/>
    <property type="evidence" value="ECO:0007669"/>
    <property type="project" value="UniProtKB-UniRule"/>
</dbReference>
<dbReference type="Pfam" id="PF19890">
    <property type="entry name" value="DUF6363"/>
    <property type="match status" value="1"/>
</dbReference>
<keyword evidence="7" id="KW-1185">Reference proteome</keyword>
<evidence type="ECO:0000256" key="3">
    <source>
        <dbReference type="ARBA" id="ARBA00023098"/>
    </source>
</evidence>
<dbReference type="PROSITE" id="PS51635">
    <property type="entry name" value="PNPLA"/>
    <property type="match status" value="1"/>
</dbReference>
<feature type="short sequence motif" description="GXGXXG" evidence="4">
    <location>
        <begin position="40"/>
        <end position="45"/>
    </location>
</feature>
<dbReference type="GO" id="GO:0016787">
    <property type="term" value="F:hydrolase activity"/>
    <property type="evidence" value="ECO:0007669"/>
    <property type="project" value="UniProtKB-UniRule"/>
</dbReference>
<dbReference type="PANTHER" id="PTHR14226">
    <property type="entry name" value="NEUROPATHY TARGET ESTERASE/SWISS CHEESE D.MELANOGASTER"/>
    <property type="match status" value="1"/>
</dbReference>
<feature type="short sequence motif" description="DGA/G" evidence="4">
    <location>
        <begin position="193"/>
        <end position="195"/>
    </location>
</feature>
<sequence length="407" mass="46528">MQSSNVKKGSSLTVDDRYKRHPYLSSTPQRKLRVALVAQGGGQRGVFTAGVLDAFLEADFDPFDLYIGTSAGALNLSSYITRQRGFGFRFITEYTTHERFFNLMKYVRRQQFMDLDWALEAAGPNHPDGLRVEQAQQILKNRKAYACVTNTHTLEAEYFHLLEENYLDVLKATCAIPLLYPESVQIGDHHFVDGGVSGAIPAKEAYHRGADIIVVIRTEPVEEEEEEHPVAPAFLDNLKSRMEEKLPQYFEKFNVEDRLEKLQDFHGHVQQHVHTLKTRYKENHQEPIWHKLREMVPDKLNKNGGRWLFGGESIYRLQAMSGHRVSADMFDMLTKHYQSYHDAIDFMANPPARTLLMQIAPDAPLESSALLSKSFQLKLDYFQGHEMGRAFLNQYASALNTLSTVGK</sequence>
<dbReference type="STRING" id="294935.ATN88_17975"/>
<keyword evidence="2 4" id="KW-0442">Lipid degradation</keyword>
<evidence type="ECO:0000259" key="5">
    <source>
        <dbReference type="PROSITE" id="PS51635"/>
    </source>
</evidence>
<dbReference type="Gene3D" id="3.40.1090.10">
    <property type="entry name" value="Cytosolic phospholipase A2 catalytic domain"/>
    <property type="match status" value="2"/>
</dbReference>
<keyword evidence="1 4" id="KW-0378">Hydrolase</keyword>
<feature type="short sequence motif" description="GXSXG" evidence="4">
    <location>
        <begin position="68"/>
        <end position="72"/>
    </location>
</feature>
<proteinExistence type="predicted"/>
<dbReference type="SUPFAM" id="SSF52151">
    <property type="entry name" value="FabD/lysophospholipase-like"/>
    <property type="match status" value="1"/>
</dbReference>
<dbReference type="AlphaFoldDB" id="A0A135I670"/>
<comment type="caution">
    <text evidence="6">The sequence shown here is derived from an EMBL/GenBank/DDBJ whole genome shotgun (WGS) entry which is preliminary data.</text>
</comment>
<dbReference type="Pfam" id="PF01734">
    <property type="entry name" value="Patatin"/>
    <property type="match status" value="1"/>
</dbReference>
<keyword evidence="3 4" id="KW-0443">Lipid metabolism</keyword>
<reference evidence="6 7" key="1">
    <citation type="submission" date="2015-11" db="EMBL/GenBank/DDBJ databases">
        <title>Genomic Taxonomy of the Vibrionaceae.</title>
        <authorList>
            <person name="Gomez-Gil B."/>
            <person name="Enciso-Ibarra J."/>
        </authorList>
    </citation>
    <scope>NUCLEOTIDE SEQUENCE [LARGE SCALE GENOMIC DNA]</scope>
    <source>
        <strain evidence="6 7">CAIM 912</strain>
    </source>
</reference>
<feature type="active site" description="Proton acceptor" evidence="4">
    <location>
        <position position="193"/>
    </location>
</feature>
<organism evidence="6 7">
    <name type="scientific">Enterovibrio coralii</name>
    <dbReference type="NCBI Taxonomy" id="294935"/>
    <lineage>
        <taxon>Bacteria</taxon>
        <taxon>Pseudomonadati</taxon>
        <taxon>Pseudomonadota</taxon>
        <taxon>Gammaproteobacteria</taxon>
        <taxon>Vibrionales</taxon>
        <taxon>Vibrionaceae</taxon>
        <taxon>Enterovibrio</taxon>
    </lineage>
</organism>
<protein>
    <submittedName>
        <fullName evidence="6">Alpha/beta hydrolase</fullName>
    </submittedName>
</protein>
<feature type="active site" description="Nucleophile" evidence="4">
    <location>
        <position position="70"/>
    </location>
</feature>